<keyword evidence="2" id="KW-0808">Transferase</keyword>
<feature type="non-terminal residue" evidence="6">
    <location>
        <position position="1"/>
    </location>
</feature>
<keyword evidence="7" id="KW-1185">Reference proteome</keyword>
<feature type="domain" description="Glycosyltransferase 61 catalytic" evidence="5">
    <location>
        <begin position="177"/>
        <end position="287"/>
    </location>
</feature>
<evidence type="ECO:0000256" key="4">
    <source>
        <dbReference type="SAM" id="MobiDB-lite"/>
    </source>
</evidence>
<dbReference type="Proteomes" id="UP000654075">
    <property type="component" value="Unassembled WGS sequence"/>
</dbReference>
<dbReference type="GO" id="GO:0016757">
    <property type="term" value="F:glycosyltransferase activity"/>
    <property type="evidence" value="ECO:0007669"/>
    <property type="project" value="UniProtKB-KW"/>
</dbReference>
<accession>A0A813I1X1</accession>
<evidence type="ECO:0000259" key="5">
    <source>
        <dbReference type="Pfam" id="PF04577"/>
    </source>
</evidence>
<protein>
    <recommendedName>
        <fullName evidence="5">Glycosyltransferase 61 catalytic domain-containing protein</fullName>
    </recommendedName>
</protein>
<sequence length="420" mass="46467">VYGQSTTEWLDAGLSGEADPFAADHALAALILGLDSWMDPANLFHFAQLVLPAFAARVRLSWADGTGVGPLGRLPRLDPVVLHDHSGVSRLSWQHGLLQLVTGGARTVVIRDQLPGYSSNSNKHKNNNNNNMKYRCFHRAILPGLALRSHATTGSLDHAALLVQAAHQVPDFEVLRKDVVFIRRRWQVGKKLKSDLPYLQEGEVGLRAARRSIVNEAEVLRAMHQALRRWTERSNSAVRPKLRFHVDHKNVSFGDQVRLFAHSSLLVGVVGAGLSNMLFMPPRSVVMVLQPVGMREDFAAMAAGCGHYAVPFFVECQAEVVRLTKFRFKPSARLCGEDTDCKNRVNNLCHVRVDIPAFKASFSSALSYALYGAEPLPEVDDNSNDHNNNNNENNNDSTDGRVHSPSSRGAMPPRRRLTVL</sequence>
<keyword evidence="1" id="KW-0328">Glycosyltransferase</keyword>
<dbReference type="OrthoDB" id="529273at2759"/>
<reference evidence="6" key="1">
    <citation type="submission" date="2021-02" db="EMBL/GenBank/DDBJ databases">
        <authorList>
            <person name="Dougan E. K."/>
            <person name="Rhodes N."/>
            <person name="Thang M."/>
            <person name="Chan C."/>
        </authorList>
    </citation>
    <scope>NUCLEOTIDE SEQUENCE</scope>
</reference>
<evidence type="ECO:0000256" key="3">
    <source>
        <dbReference type="ARBA" id="ARBA00023180"/>
    </source>
</evidence>
<dbReference type="InterPro" id="IPR007657">
    <property type="entry name" value="Glycosyltransferase_61"/>
</dbReference>
<proteinExistence type="predicted"/>
<organism evidence="6 7">
    <name type="scientific">Polarella glacialis</name>
    <name type="common">Dinoflagellate</name>
    <dbReference type="NCBI Taxonomy" id="89957"/>
    <lineage>
        <taxon>Eukaryota</taxon>
        <taxon>Sar</taxon>
        <taxon>Alveolata</taxon>
        <taxon>Dinophyceae</taxon>
        <taxon>Suessiales</taxon>
        <taxon>Suessiaceae</taxon>
        <taxon>Polarella</taxon>
    </lineage>
</organism>
<dbReference type="InterPro" id="IPR049625">
    <property type="entry name" value="Glyco_transf_61_cat"/>
</dbReference>
<evidence type="ECO:0000313" key="7">
    <source>
        <dbReference type="Proteomes" id="UP000654075"/>
    </source>
</evidence>
<name>A0A813I1X1_POLGL</name>
<dbReference type="EMBL" id="CAJNNV010033482">
    <property type="protein sequence ID" value="CAE8643941.1"/>
    <property type="molecule type" value="Genomic_DNA"/>
</dbReference>
<comment type="caution">
    <text evidence="6">The sequence shown here is derived from an EMBL/GenBank/DDBJ whole genome shotgun (WGS) entry which is preliminary data.</text>
</comment>
<keyword evidence="3" id="KW-0325">Glycoprotein</keyword>
<dbReference type="PANTHER" id="PTHR20961">
    <property type="entry name" value="GLYCOSYLTRANSFERASE"/>
    <property type="match status" value="1"/>
</dbReference>
<feature type="compositionally biased region" description="Low complexity" evidence="4">
    <location>
        <begin position="385"/>
        <end position="396"/>
    </location>
</feature>
<gene>
    <name evidence="6" type="ORF">PGLA1383_LOCUS58227</name>
</gene>
<dbReference type="Pfam" id="PF04577">
    <property type="entry name" value="Glyco_transf_61"/>
    <property type="match status" value="1"/>
</dbReference>
<evidence type="ECO:0000256" key="1">
    <source>
        <dbReference type="ARBA" id="ARBA00022676"/>
    </source>
</evidence>
<evidence type="ECO:0000256" key="2">
    <source>
        <dbReference type="ARBA" id="ARBA00022679"/>
    </source>
</evidence>
<dbReference type="AlphaFoldDB" id="A0A813I1X1"/>
<evidence type="ECO:0000313" key="6">
    <source>
        <dbReference type="EMBL" id="CAE8643941.1"/>
    </source>
</evidence>
<feature type="region of interest" description="Disordered" evidence="4">
    <location>
        <begin position="377"/>
        <end position="420"/>
    </location>
</feature>